<dbReference type="Proteomes" id="UP000076848">
    <property type="component" value="Unassembled WGS sequence"/>
</dbReference>
<dbReference type="Gene3D" id="1.10.10.60">
    <property type="entry name" value="Homeodomain-like"/>
    <property type="match status" value="1"/>
</dbReference>
<keyword evidence="3" id="KW-0238">DNA-binding</keyword>
<feature type="domain" description="HTH araC/xylS-type" evidence="6">
    <location>
        <begin position="162"/>
        <end position="259"/>
    </location>
</feature>
<dbReference type="PRINTS" id="PR00032">
    <property type="entry name" value="HTHARAC"/>
</dbReference>
<proteinExistence type="predicted"/>
<evidence type="ECO:0000256" key="1">
    <source>
        <dbReference type="ARBA" id="ARBA00022491"/>
    </source>
</evidence>
<dbReference type="GO" id="GO:0043565">
    <property type="term" value="F:sequence-specific DNA binding"/>
    <property type="evidence" value="ECO:0007669"/>
    <property type="project" value="InterPro"/>
</dbReference>
<dbReference type="GO" id="GO:0003700">
    <property type="term" value="F:DNA-binding transcription factor activity"/>
    <property type="evidence" value="ECO:0007669"/>
    <property type="project" value="InterPro"/>
</dbReference>
<keyword evidence="4" id="KW-0010">Activator</keyword>
<dbReference type="PANTHER" id="PTHR11019:SF159">
    <property type="entry name" value="TRANSCRIPTIONAL REGULATOR-RELATED"/>
    <property type="match status" value="1"/>
</dbReference>
<dbReference type="InterPro" id="IPR020449">
    <property type="entry name" value="Tscrpt_reg_AraC-type_HTH"/>
</dbReference>
<dbReference type="InterPro" id="IPR003313">
    <property type="entry name" value="AraC-bd"/>
</dbReference>
<dbReference type="PROSITE" id="PS00041">
    <property type="entry name" value="HTH_ARAC_FAMILY_1"/>
    <property type="match status" value="1"/>
</dbReference>
<dbReference type="FunFam" id="1.10.10.60:FF:000132">
    <property type="entry name" value="AraC family transcriptional regulator"/>
    <property type="match status" value="1"/>
</dbReference>
<name>A0A157S7N6_9BORD</name>
<protein>
    <submittedName>
        <fullName evidence="7">AraC family transcriptional regulator</fullName>
    </submittedName>
</protein>
<dbReference type="Pfam" id="PF02311">
    <property type="entry name" value="AraC_binding"/>
    <property type="match status" value="1"/>
</dbReference>
<dbReference type="SMART" id="SM00342">
    <property type="entry name" value="HTH_ARAC"/>
    <property type="match status" value="1"/>
</dbReference>
<keyword evidence="8" id="KW-1185">Reference proteome</keyword>
<keyword evidence="2" id="KW-0805">Transcription regulation</keyword>
<dbReference type="Pfam" id="PF12833">
    <property type="entry name" value="HTH_18"/>
    <property type="match status" value="1"/>
</dbReference>
<dbReference type="PROSITE" id="PS01124">
    <property type="entry name" value="HTH_ARAC_FAMILY_2"/>
    <property type="match status" value="1"/>
</dbReference>
<evidence type="ECO:0000256" key="4">
    <source>
        <dbReference type="ARBA" id="ARBA00023159"/>
    </source>
</evidence>
<dbReference type="PANTHER" id="PTHR11019">
    <property type="entry name" value="HTH-TYPE TRANSCRIPTIONAL REGULATOR NIMR"/>
    <property type="match status" value="1"/>
</dbReference>
<accession>A0A157S7N6</accession>
<dbReference type="InterPro" id="IPR009057">
    <property type="entry name" value="Homeodomain-like_sf"/>
</dbReference>
<dbReference type="EMBL" id="FKIF01000002">
    <property type="protein sequence ID" value="SAI66438.1"/>
    <property type="molecule type" value="Genomic_DNA"/>
</dbReference>
<dbReference type="STRING" id="288768.SAMEA3906486_00966"/>
<gene>
    <name evidence="7" type="primary">ripA_2</name>
    <name evidence="7" type="ORF">SAMEA3906486_00966</name>
</gene>
<evidence type="ECO:0000313" key="8">
    <source>
        <dbReference type="Proteomes" id="UP000076848"/>
    </source>
</evidence>
<evidence type="ECO:0000313" key="7">
    <source>
        <dbReference type="EMBL" id="SAI66438.1"/>
    </source>
</evidence>
<dbReference type="InterPro" id="IPR018060">
    <property type="entry name" value="HTH_AraC"/>
</dbReference>
<keyword evidence="5" id="KW-0804">Transcription</keyword>
<evidence type="ECO:0000259" key="6">
    <source>
        <dbReference type="PROSITE" id="PS01124"/>
    </source>
</evidence>
<evidence type="ECO:0000256" key="3">
    <source>
        <dbReference type="ARBA" id="ARBA00023125"/>
    </source>
</evidence>
<evidence type="ECO:0000256" key="2">
    <source>
        <dbReference type="ARBA" id="ARBA00023015"/>
    </source>
</evidence>
<dbReference type="SUPFAM" id="SSF46689">
    <property type="entry name" value="Homeodomain-like"/>
    <property type="match status" value="1"/>
</dbReference>
<sequence length="259" mass="27453">MQVPAITSGQASATGGPFIVAALWQEGVPRITASHHHARGQLLGATRGLLSVAAGDGQWVVPATHAVWIPPDVAHGLRSHGPFAGWSVYVAPHACGGLPQAPCILAVSGLLREAVVRVAAWPAGSDALDAAQHRLGGVVLDEIRTLPHEALGLPMPRDARLRRIAQALCDAPDDARPLGDWAQWAGLAPRTLMRRFVSETGFSFTAWRQRVRLLRALELLAAGNAVTAVALDLGYESVSAFIALFRRTFGTTPGRYPGL</sequence>
<dbReference type="InterPro" id="IPR011051">
    <property type="entry name" value="RmlC_Cupin_sf"/>
</dbReference>
<dbReference type="CDD" id="cd06124">
    <property type="entry name" value="cupin_NimR-like_N"/>
    <property type="match status" value="1"/>
</dbReference>
<organism evidence="7 8">
    <name type="scientific">Bordetella ansorpii</name>
    <dbReference type="NCBI Taxonomy" id="288768"/>
    <lineage>
        <taxon>Bacteria</taxon>
        <taxon>Pseudomonadati</taxon>
        <taxon>Pseudomonadota</taxon>
        <taxon>Betaproteobacteria</taxon>
        <taxon>Burkholderiales</taxon>
        <taxon>Alcaligenaceae</taxon>
        <taxon>Bordetella</taxon>
    </lineage>
</organism>
<dbReference type="AlphaFoldDB" id="A0A157S7N6"/>
<dbReference type="OrthoDB" id="2536004at2"/>
<dbReference type="InterPro" id="IPR018062">
    <property type="entry name" value="HTH_AraC-typ_CS"/>
</dbReference>
<reference evidence="7 8" key="1">
    <citation type="submission" date="2016-04" db="EMBL/GenBank/DDBJ databases">
        <authorList>
            <consortium name="Pathogen Informatics"/>
        </authorList>
    </citation>
    <scope>NUCLEOTIDE SEQUENCE [LARGE SCALE GENOMIC DNA]</scope>
    <source>
        <strain evidence="7 8">H050680373</strain>
    </source>
</reference>
<dbReference type="SUPFAM" id="SSF51182">
    <property type="entry name" value="RmlC-like cupins"/>
    <property type="match status" value="1"/>
</dbReference>
<evidence type="ECO:0000256" key="5">
    <source>
        <dbReference type="ARBA" id="ARBA00023163"/>
    </source>
</evidence>
<keyword evidence="1" id="KW-0678">Repressor</keyword>
<dbReference type="RefSeq" id="WP_066124328.1">
    <property type="nucleotide sequence ID" value="NZ_FKIF01000002.1"/>
</dbReference>